<evidence type="ECO:0008006" key="3">
    <source>
        <dbReference type="Google" id="ProtNLM"/>
    </source>
</evidence>
<protein>
    <recommendedName>
        <fullName evidence="3">Adenylate cyclase, class 2</fullName>
    </recommendedName>
</protein>
<accession>A0ABW3YEV0</accession>
<gene>
    <name evidence="1" type="ORF">ACFQ4H_12840</name>
</gene>
<comment type="caution">
    <text evidence="1">The sequence shown here is derived from an EMBL/GenBank/DDBJ whole genome shotgun (WGS) entry which is preliminary data.</text>
</comment>
<evidence type="ECO:0000313" key="1">
    <source>
        <dbReference type="EMBL" id="MFD1321980.1"/>
    </source>
</evidence>
<dbReference type="InterPro" id="IPR033469">
    <property type="entry name" value="CYTH-like_dom_sf"/>
</dbReference>
<name>A0ABW3YEV0_9ACTN</name>
<dbReference type="Gene3D" id="2.40.320.10">
    <property type="entry name" value="Hypothetical Protein Pfu-838710-001"/>
    <property type="match status" value="1"/>
</dbReference>
<proteinExistence type="predicted"/>
<dbReference type="RefSeq" id="WP_377570427.1">
    <property type="nucleotide sequence ID" value="NZ_JBHTMP010000016.1"/>
</dbReference>
<dbReference type="EMBL" id="JBHTMP010000016">
    <property type="protein sequence ID" value="MFD1321980.1"/>
    <property type="molecule type" value="Genomic_DNA"/>
</dbReference>
<reference evidence="2" key="1">
    <citation type="journal article" date="2019" name="Int. J. Syst. Evol. Microbiol.">
        <title>The Global Catalogue of Microorganisms (GCM) 10K type strain sequencing project: providing services to taxonomists for standard genome sequencing and annotation.</title>
        <authorList>
            <consortium name="The Broad Institute Genomics Platform"/>
            <consortium name="The Broad Institute Genome Sequencing Center for Infectious Disease"/>
            <person name="Wu L."/>
            <person name="Ma J."/>
        </authorList>
    </citation>
    <scope>NUCLEOTIDE SEQUENCE [LARGE SCALE GENOMIC DNA]</scope>
    <source>
        <strain evidence="2">JCM 31037</strain>
    </source>
</reference>
<evidence type="ECO:0000313" key="2">
    <source>
        <dbReference type="Proteomes" id="UP001597260"/>
    </source>
</evidence>
<dbReference type="SUPFAM" id="SSF55154">
    <property type="entry name" value="CYTH-like phosphatases"/>
    <property type="match status" value="1"/>
</dbReference>
<organism evidence="1 2">
    <name type="scientific">Micromonospora sonneratiae</name>
    <dbReference type="NCBI Taxonomy" id="1184706"/>
    <lineage>
        <taxon>Bacteria</taxon>
        <taxon>Bacillati</taxon>
        <taxon>Actinomycetota</taxon>
        <taxon>Actinomycetes</taxon>
        <taxon>Micromonosporales</taxon>
        <taxon>Micromonosporaceae</taxon>
        <taxon>Micromonospora</taxon>
    </lineage>
</organism>
<dbReference type="Proteomes" id="UP001597260">
    <property type="component" value="Unassembled WGS sequence"/>
</dbReference>
<keyword evidence="2" id="KW-1185">Reference proteome</keyword>
<sequence length="182" mass="20202">MPTEYEAKVLDVDPVKIAETIVSRGGRQVGETTLQRRYVYDLATGDGTRWIRLRDTGSGATLAVKEIRHDGIDGTDEIEVGVDRFEVANDLLGRIGFVAKSYQENRRTSFVLDGARLEVDEWPLIPPYLEIEADSRDAVLGVAAVLGFNEAELTAENTLKIYSRYGIDLLAHRELRFGGLSS</sequence>